<dbReference type="PANTHER" id="PTHR36305">
    <property type="entry name" value="PHOSPHATIDYLGLYCEROPHOSPHATASE A"/>
    <property type="match status" value="1"/>
</dbReference>
<keyword evidence="1" id="KW-0472">Membrane</keyword>
<dbReference type="SUPFAM" id="SSF101307">
    <property type="entry name" value="YutG-like"/>
    <property type="match status" value="1"/>
</dbReference>
<gene>
    <name evidence="3" type="ORF">ENI34_01845</name>
</gene>
<evidence type="ECO:0000256" key="1">
    <source>
        <dbReference type="SAM" id="Phobius"/>
    </source>
</evidence>
<dbReference type="GO" id="GO:0008962">
    <property type="term" value="F:phosphatidylglycerophosphatase activity"/>
    <property type="evidence" value="ECO:0007669"/>
    <property type="project" value="InterPro"/>
</dbReference>
<dbReference type="CDD" id="cd06971">
    <property type="entry name" value="PgpA"/>
    <property type="match status" value="1"/>
</dbReference>
<dbReference type="GO" id="GO:0006629">
    <property type="term" value="P:lipid metabolic process"/>
    <property type="evidence" value="ECO:0007669"/>
    <property type="project" value="InterPro"/>
</dbReference>
<feature type="transmembrane region" description="Helical" evidence="1">
    <location>
        <begin position="51"/>
        <end position="71"/>
    </location>
</feature>
<keyword evidence="1" id="KW-0812">Transmembrane</keyword>
<dbReference type="Proteomes" id="UP000885826">
    <property type="component" value="Unassembled WGS sequence"/>
</dbReference>
<evidence type="ECO:0000313" key="3">
    <source>
        <dbReference type="EMBL" id="HEC77871.1"/>
    </source>
</evidence>
<dbReference type="EMBL" id="DRIG01000023">
    <property type="protein sequence ID" value="HEC77871.1"/>
    <property type="molecule type" value="Genomic_DNA"/>
</dbReference>
<feature type="domain" description="YutG/PgpA" evidence="2">
    <location>
        <begin position="17"/>
        <end position="152"/>
    </location>
</feature>
<keyword evidence="1" id="KW-1133">Transmembrane helix</keyword>
<dbReference type="PIRSF" id="PIRSF006162">
    <property type="entry name" value="PgpA"/>
    <property type="match status" value="1"/>
</dbReference>
<reference evidence="3" key="1">
    <citation type="journal article" date="2020" name="mSystems">
        <title>Genome- and Community-Level Interaction Insights into Carbon Utilization and Element Cycling Functions of Hydrothermarchaeota in Hydrothermal Sediment.</title>
        <authorList>
            <person name="Zhou Z."/>
            <person name="Liu Y."/>
            <person name="Xu W."/>
            <person name="Pan J."/>
            <person name="Luo Z.H."/>
            <person name="Li M."/>
        </authorList>
    </citation>
    <scope>NUCLEOTIDE SEQUENCE</scope>
    <source>
        <strain evidence="3">HyVt-388</strain>
    </source>
</reference>
<dbReference type="InterPro" id="IPR026037">
    <property type="entry name" value="PgpA"/>
</dbReference>
<comment type="caution">
    <text evidence="3">The sequence shown here is derived from an EMBL/GenBank/DDBJ whole genome shotgun (WGS) entry which is preliminary data.</text>
</comment>
<dbReference type="AlphaFoldDB" id="A0A9C9ELR9"/>
<organism evidence="3 4">
    <name type="scientific">candidate division WOR-3 bacterium</name>
    <dbReference type="NCBI Taxonomy" id="2052148"/>
    <lineage>
        <taxon>Bacteria</taxon>
        <taxon>Bacteria division WOR-3</taxon>
    </lineage>
</organism>
<proteinExistence type="predicted"/>
<dbReference type="Pfam" id="PF04608">
    <property type="entry name" value="PgpA"/>
    <property type="match status" value="1"/>
</dbReference>
<feature type="transmembrane region" description="Helical" evidence="1">
    <location>
        <begin position="139"/>
        <end position="156"/>
    </location>
</feature>
<evidence type="ECO:0000313" key="4">
    <source>
        <dbReference type="Proteomes" id="UP000885826"/>
    </source>
</evidence>
<dbReference type="InterPro" id="IPR036681">
    <property type="entry name" value="PgpA-like_sf"/>
</dbReference>
<name>A0A9C9ELR9_UNCW3</name>
<protein>
    <submittedName>
        <fullName evidence="3">Phosphatidylglycerophosphatase A</fullName>
    </submittedName>
</protein>
<evidence type="ECO:0000259" key="2">
    <source>
        <dbReference type="Pfam" id="PF04608"/>
    </source>
</evidence>
<dbReference type="InterPro" id="IPR007686">
    <property type="entry name" value="YutG/PgpA"/>
</dbReference>
<dbReference type="PANTHER" id="PTHR36305:SF1">
    <property type="entry name" value="PHOSPHATIDYLGLYCEROPHOSPHATASE A"/>
    <property type="match status" value="1"/>
</dbReference>
<accession>A0A9C9ELR9</accession>
<feature type="transmembrane region" description="Helical" evidence="1">
    <location>
        <begin position="21"/>
        <end position="45"/>
    </location>
</feature>
<sequence>MGREISKEEKIDFFKKIVATGFYTGYIPIAPATFSCAISIIIWYFLFPYKIIYIAVTAVFLFAGVILSDSLTGEWGRDPRMIVIDEYACFLIPLYFTPRRFLPLVLSFILFRIFDIIKPPPLRRLEKAPGGWGIMFDDFGAAVYTTVIVVILRLFIRI</sequence>